<keyword evidence="2" id="KW-1185">Reference proteome</keyword>
<feature type="compositionally biased region" description="Low complexity" evidence="1">
    <location>
        <begin position="62"/>
        <end position="75"/>
    </location>
</feature>
<dbReference type="WBParaSite" id="PDA_v2.g25939.t1">
    <property type="protein sequence ID" value="PDA_v2.g25939.t1"/>
    <property type="gene ID" value="PDA_v2.g25939"/>
</dbReference>
<proteinExistence type="predicted"/>
<dbReference type="Proteomes" id="UP000887578">
    <property type="component" value="Unplaced"/>
</dbReference>
<feature type="region of interest" description="Disordered" evidence="1">
    <location>
        <begin position="58"/>
        <end position="112"/>
    </location>
</feature>
<accession>A0A914Q3V9</accession>
<name>A0A914Q3V9_9BILA</name>
<evidence type="ECO:0000313" key="3">
    <source>
        <dbReference type="WBParaSite" id="PDA_v2.g25939.t1"/>
    </source>
</evidence>
<dbReference type="AlphaFoldDB" id="A0A914Q3V9"/>
<organism evidence="2 3">
    <name type="scientific">Panagrolaimus davidi</name>
    <dbReference type="NCBI Taxonomy" id="227884"/>
    <lineage>
        <taxon>Eukaryota</taxon>
        <taxon>Metazoa</taxon>
        <taxon>Ecdysozoa</taxon>
        <taxon>Nematoda</taxon>
        <taxon>Chromadorea</taxon>
        <taxon>Rhabditida</taxon>
        <taxon>Tylenchina</taxon>
        <taxon>Panagrolaimomorpha</taxon>
        <taxon>Panagrolaimoidea</taxon>
        <taxon>Panagrolaimidae</taxon>
        <taxon>Panagrolaimus</taxon>
    </lineage>
</organism>
<evidence type="ECO:0000256" key="1">
    <source>
        <dbReference type="SAM" id="MobiDB-lite"/>
    </source>
</evidence>
<protein>
    <submittedName>
        <fullName evidence="3">Uncharacterized protein</fullName>
    </submittedName>
</protein>
<sequence length="425" mass="47478">MGKSYFGETTFLEVTAPISHRQNLCRVRGTWKALFLKSKLFALDNEVRKIDKSWPVFKDGETSSSKSSKSTTISSPASVPTSTKPAPENVISSKHAPEKVIESQKNSSETKIEQPKKILVTVDPKASEIKTEQKEIPNQLPIVITKEPVEVKEMPKNTVSNFGVTQNENIMRKPMRKHPPTQDPRRYHCLPEKKPRIDESHAFQPTAALGAHAFLAPSLTSMQTVAPFPMPPPPSGAIPQVLKIEAEDSWRSAARQPLQPFNQSLSFGPPPFITNETPRFTNASNNRIFVGGRAYEVLYIENEAVIERNGLPHRIHFYGPPRDILIDGKPLQLAFNEMKTIYIDGVPHTIKFGAPSRELYIGGHPFRGAFGGPPMIANINGRRHEFRLCGPPPEVRIDQDPCYELARHLYAIHGPQNNAQPKQEG</sequence>
<feature type="compositionally biased region" description="Basic and acidic residues" evidence="1">
    <location>
        <begin position="95"/>
        <end position="112"/>
    </location>
</feature>
<reference evidence="3" key="1">
    <citation type="submission" date="2022-11" db="UniProtKB">
        <authorList>
            <consortium name="WormBaseParasite"/>
        </authorList>
    </citation>
    <scope>IDENTIFICATION</scope>
</reference>
<evidence type="ECO:0000313" key="2">
    <source>
        <dbReference type="Proteomes" id="UP000887578"/>
    </source>
</evidence>